<reference evidence="2 3" key="1">
    <citation type="journal article" date="2013" name="Curr. Biol.">
        <title>The Genome of the Foraminiferan Reticulomyxa filosa.</title>
        <authorList>
            <person name="Glockner G."/>
            <person name="Hulsmann N."/>
            <person name="Schleicher M."/>
            <person name="Noegel A.A."/>
            <person name="Eichinger L."/>
            <person name="Gallinger C."/>
            <person name="Pawlowski J."/>
            <person name="Sierra R."/>
            <person name="Euteneuer U."/>
            <person name="Pillet L."/>
            <person name="Moustafa A."/>
            <person name="Platzer M."/>
            <person name="Groth M."/>
            <person name="Szafranski K."/>
            <person name="Schliwa M."/>
        </authorList>
    </citation>
    <scope>NUCLEOTIDE SEQUENCE [LARGE SCALE GENOMIC DNA]</scope>
</reference>
<protein>
    <submittedName>
        <fullName evidence="2">Uncharacterized protein</fullName>
    </submittedName>
</protein>
<evidence type="ECO:0000256" key="1">
    <source>
        <dbReference type="SAM" id="Phobius"/>
    </source>
</evidence>
<gene>
    <name evidence="2" type="ORF">RFI_15897</name>
</gene>
<evidence type="ECO:0000313" key="3">
    <source>
        <dbReference type="Proteomes" id="UP000023152"/>
    </source>
</evidence>
<feature type="transmembrane region" description="Helical" evidence="1">
    <location>
        <begin position="48"/>
        <end position="64"/>
    </location>
</feature>
<dbReference type="Proteomes" id="UP000023152">
    <property type="component" value="Unassembled WGS sequence"/>
</dbReference>
<keyword evidence="1" id="KW-1133">Transmembrane helix</keyword>
<name>X6N7L9_RETFI</name>
<comment type="caution">
    <text evidence="2">The sequence shown here is derived from an EMBL/GenBank/DDBJ whole genome shotgun (WGS) entry which is preliminary data.</text>
</comment>
<feature type="non-terminal residue" evidence="2">
    <location>
        <position position="1"/>
    </location>
</feature>
<dbReference type="EMBL" id="ASPP01011751">
    <property type="protein sequence ID" value="ETO21307.1"/>
    <property type="molecule type" value="Genomic_DNA"/>
</dbReference>
<keyword evidence="1" id="KW-0472">Membrane</keyword>
<keyword evidence="3" id="KW-1185">Reference proteome</keyword>
<organism evidence="2 3">
    <name type="scientific">Reticulomyxa filosa</name>
    <dbReference type="NCBI Taxonomy" id="46433"/>
    <lineage>
        <taxon>Eukaryota</taxon>
        <taxon>Sar</taxon>
        <taxon>Rhizaria</taxon>
        <taxon>Retaria</taxon>
        <taxon>Foraminifera</taxon>
        <taxon>Monothalamids</taxon>
        <taxon>Reticulomyxidae</taxon>
        <taxon>Reticulomyxa</taxon>
    </lineage>
</organism>
<sequence length="209" mass="23771">FFFFFFFKKKKKKRELRTIIMNILIWLVPLVVSLQVFGKDSSERQLSLLTLIGALHTLNAWIMLRPKDLYYSLRDSWRCKRNCLRIRRKYRLEHASFLIPRQEIEISIAAAATAMTMNNMTTIANGEMINAATLAAARRNGNGSNNVITNDSSSQLQNNGSRRIAIGLCQQLTLEDIVSEKQRIRVVRIAFSEGIVLGKCTVLGGIYAT</sequence>
<dbReference type="AlphaFoldDB" id="X6N7L9"/>
<evidence type="ECO:0000313" key="2">
    <source>
        <dbReference type="EMBL" id="ETO21307.1"/>
    </source>
</evidence>
<accession>X6N7L9</accession>
<keyword evidence="1" id="KW-0812">Transmembrane</keyword>
<proteinExistence type="predicted"/>